<name>A0AAW2D7S4_9ROSI</name>
<proteinExistence type="predicted"/>
<feature type="region of interest" description="Disordered" evidence="1">
    <location>
        <begin position="1"/>
        <end position="46"/>
    </location>
</feature>
<dbReference type="EMBL" id="JAZDWU010000003">
    <property type="protein sequence ID" value="KAL0006645.1"/>
    <property type="molecule type" value="Genomic_DNA"/>
</dbReference>
<evidence type="ECO:0000256" key="1">
    <source>
        <dbReference type="SAM" id="MobiDB-lite"/>
    </source>
</evidence>
<dbReference type="PANTHER" id="PTHR37173:SF1">
    <property type="entry name" value="PROLINE-RICH FAMILY PROTEIN"/>
    <property type="match status" value="1"/>
</dbReference>
<dbReference type="AlphaFoldDB" id="A0AAW2D7S4"/>
<dbReference type="PANTHER" id="PTHR37173">
    <property type="entry name" value="HYDROXYPROLINE-RICH GLYCOPROTEIN FAMILY PROTEIN"/>
    <property type="match status" value="1"/>
</dbReference>
<keyword evidence="3" id="KW-1185">Reference proteome</keyword>
<feature type="compositionally biased region" description="Low complexity" evidence="1">
    <location>
        <begin position="9"/>
        <end position="29"/>
    </location>
</feature>
<evidence type="ECO:0000313" key="2">
    <source>
        <dbReference type="EMBL" id="KAL0006645.1"/>
    </source>
</evidence>
<protein>
    <submittedName>
        <fullName evidence="2">Uncharacterized protein</fullName>
    </submittedName>
</protein>
<evidence type="ECO:0000313" key="3">
    <source>
        <dbReference type="Proteomes" id="UP001459277"/>
    </source>
</evidence>
<gene>
    <name evidence="2" type="ORF">SO802_008147</name>
</gene>
<organism evidence="2 3">
    <name type="scientific">Lithocarpus litseifolius</name>
    <dbReference type="NCBI Taxonomy" id="425828"/>
    <lineage>
        <taxon>Eukaryota</taxon>
        <taxon>Viridiplantae</taxon>
        <taxon>Streptophyta</taxon>
        <taxon>Embryophyta</taxon>
        <taxon>Tracheophyta</taxon>
        <taxon>Spermatophyta</taxon>
        <taxon>Magnoliopsida</taxon>
        <taxon>eudicotyledons</taxon>
        <taxon>Gunneridae</taxon>
        <taxon>Pentapetalae</taxon>
        <taxon>rosids</taxon>
        <taxon>fabids</taxon>
        <taxon>Fagales</taxon>
        <taxon>Fagaceae</taxon>
        <taxon>Lithocarpus</taxon>
    </lineage>
</organism>
<accession>A0AAW2D7S4</accession>
<feature type="compositionally biased region" description="Polar residues" evidence="1">
    <location>
        <begin position="30"/>
        <end position="42"/>
    </location>
</feature>
<comment type="caution">
    <text evidence="2">The sequence shown here is derived from an EMBL/GenBank/DDBJ whole genome shotgun (WGS) entry which is preliminary data.</text>
</comment>
<dbReference type="Proteomes" id="UP001459277">
    <property type="component" value="Unassembled WGS sequence"/>
</dbReference>
<reference evidence="2 3" key="1">
    <citation type="submission" date="2024-01" db="EMBL/GenBank/DDBJ databases">
        <title>A telomere-to-telomere, gap-free genome of sweet tea (Lithocarpus litseifolius).</title>
        <authorList>
            <person name="Zhou J."/>
        </authorList>
    </citation>
    <scope>NUCLEOTIDE SEQUENCE [LARGE SCALE GENOMIC DNA]</scope>
    <source>
        <strain evidence="2">Zhou-2022a</strain>
        <tissue evidence="2">Leaf</tissue>
    </source>
</reference>
<sequence>MALDPQPTPTTTTTTTTTTTPTTTTTTTTRPLTNINTNTSPAQPARPVYVQNPHPHHHHHHQIPHLYPQVRSPNPTQQGILYPVASSGRGFIPKPPLQNSVTVATNNNVTTAATTTTTTSGVGVGYPTRPLVNITPDASLYALCRSWLRNGISEEFQGDESVEDLSPKDLLKRHVKHAKKVRARLREERLRRIARYKSRLALLLPPLVEQFRNDTAARN</sequence>